<comment type="caution">
    <text evidence="2">The sequence shown here is derived from an EMBL/GenBank/DDBJ whole genome shotgun (WGS) entry which is preliminary data.</text>
</comment>
<dbReference type="CDD" id="cd00761">
    <property type="entry name" value="Glyco_tranf_GTA_type"/>
    <property type="match status" value="1"/>
</dbReference>
<organism evidence="2 3">
    <name type="scientific">Leptothoe spongobia TAU-MAC 1115</name>
    <dbReference type="NCBI Taxonomy" id="1967444"/>
    <lineage>
        <taxon>Bacteria</taxon>
        <taxon>Bacillati</taxon>
        <taxon>Cyanobacteriota</taxon>
        <taxon>Cyanophyceae</taxon>
        <taxon>Nodosilineales</taxon>
        <taxon>Cymatolegaceae</taxon>
        <taxon>Leptothoe</taxon>
        <taxon>Leptothoe spongobia</taxon>
    </lineage>
</organism>
<dbReference type="PANTHER" id="PTHR43685">
    <property type="entry name" value="GLYCOSYLTRANSFERASE"/>
    <property type="match status" value="1"/>
</dbReference>
<dbReference type="AlphaFoldDB" id="A0A947DDP3"/>
<keyword evidence="3" id="KW-1185">Reference proteome</keyword>
<dbReference type="Proteomes" id="UP000717364">
    <property type="component" value="Unassembled WGS sequence"/>
</dbReference>
<sequence length="352" mass="40574">MIRALEHVERLVGLRHIFSRLFPQTIGLDFSVAIPTYNGGQRLAIVLECLRWQLNTHDISWEVIVVDNNSTDNTAAIVQRYQRDWGHHLPLLYAFEAKQGAAYARQKAIQMANSPIIGFLDDDTLPSMTWLMSAYRFAQEYPQAGVIASRIRGNFETTPPENFERIAALLALTERGSQPLMYCPEQKVIPPSAGVVVRRQAWLDNVPEELVLTGRTSNSMLTGEDTESLLHIQQAGWEVWYNPQMRLEHQIPSTRLTRQYLHQLCRGIGLSRYRTRMLSIATWKRPGMLGLYMANDIRKILHHCLRYRQDVIYDDVASCELMLYTASLISPLFMAQRSLKQYLKKWTQPKLN</sequence>
<gene>
    <name evidence="2" type="ORF">IXB50_06150</name>
</gene>
<reference evidence="2" key="2">
    <citation type="journal article" date="2021" name="Mar. Drugs">
        <title>Genome Reduction and Secondary Metabolism of the Marine Sponge-Associated Cyanobacterium Leptothoe.</title>
        <authorList>
            <person name="Konstantinou D."/>
            <person name="Popin R.V."/>
            <person name="Fewer D.P."/>
            <person name="Sivonen K."/>
            <person name="Gkelis S."/>
        </authorList>
    </citation>
    <scope>NUCLEOTIDE SEQUENCE</scope>
    <source>
        <strain evidence="2">TAU-MAC 1115</strain>
    </source>
</reference>
<dbReference type="RefSeq" id="WP_215608070.1">
    <property type="nucleotide sequence ID" value="NZ_JADOES010000008.1"/>
</dbReference>
<protein>
    <submittedName>
        <fullName evidence="2">Glycosyltransferase family 2 protein</fullName>
    </submittedName>
</protein>
<dbReference type="Gene3D" id="3.90.550.10">
    <property type="entry name" value="Spore Coat Polysaccharide Biosynthesis Protein SpsA, Chain A"/>
    <property type="match status" value="1"/>
</dbReference>
<dbReference type="EMBL" id="JADOES010000008">
    <property type="protein sequence ID" value="MBT9315000.1"/>
    <property type="molecule type" value="Genomic_DNA"/>
</dbReference>
<dbReference type="NCBIfam" id="NF038302">
    <property type="entry name" value="EPS_HpsE"/>
    <property type="match status" value="1"/>
</dbReference>
<dbReference type="InterPro" id="IPR001173">
    <property type="entry name" value="Glyco_trans_2-like"/>
</dbReference>
<dbReference type="InterPro" id="IPR050834">
    <property type="entry name" value="Glycosyltransf_2"/>
</dbReference>
<evidence type="ECO:0000313" key="2">
    <source>
        <dbReference type="EMBL" id="MBT9315000.1"/>
    </source>
</evidence>
<evidence type="ECO:0000259" key="1">
    <source>
        <dbReference type="Pfam" id="PF00535"/>
    </source>
</evidence>
<proteinExistence type="predicted"/>
<evidence type="ECO:0000313" key="3">
    <source>
        <dbReference type="Proteomes" id="UP000717364"/>
    </source>
</evidence>
<dbReference type="Pfam" id="PF00535">
    <property type="entry name" value="Glycos_transf_2"/>
    <property type="match status" value="1"/>
</dbReference>
<dbReference type="SUPFAM" id="SSF53448">
    <property type="entry name" value="Nucleotide-diphospho-sugar transferases"/>
    <property type="match status" value="1"/>
</dbReference>
<dbReference type="InterPro" id="IPR029044">
    <property type="entry name" value="Nucleotide-diphossugar_trans"/>
</dbReference>
<dbReference type="PANTHER" id="PTHR43685:SF3">
    <property type="entry name" value="SLR2126 PROTEIN"/>
    <property type="match status" value="1"/>
</dbReference>
<accession>A0A947DDP3</accession>
<reference evidence="2" key="1">
    <citation type="submission" date="2020-11" db="EMBL/GenBank/DDBJ databases">
        <authorList>
            <person name="Konstantinou D."/>
            <person name="Gkelis S."/>
            <person name="Popin R."/>
            <person name="Fewer D."/>
            <person name="Sivonen K."/>
        </authorList>
    </citation>
    <scope>NUCLEOTIDE SEQUENCE</scope>
    <source>
        <strain evidence="2">TAU-MAC 1115</strain>
    </source>
</reference>
<feature type="domain" description="Glycosyltransferase 2-like" evidence="1">
    <location>
        <begin position="31"/>
        <end position="166"/>
    </location>
</feature>
<name>A0A947DDP3_9CYAN</name>